<accession>K6WD58</accession>
<evidence type="ECO:0000259" key="1">
    <source>
        <dbReference type="PROSITE" id="PS51733"/>
    </source>
</evidence>
<evidence type="ECO:0000313" key="3">
    <source>
        <dbReference type="Proteomes" id="UP000008363"/>
    </source>
</evidence>
<dbReference type="Pfam" id="PF21948">
    <property type="entry name" value="LplA-B_cat"/>
    <property type="match status" value="1"/>
</dbReference>
<dbReference type="EMBL" id="BAHC01000141">
    <property type="protein sequence ID" value="GAB91666.1"/>
    <property type="molecule type" value="Genomic_DNA"/>
</dbReference>
<dbReference type="Gene3D" id="3.30.930.10">
    <property type="entry name" value="Bira Bifunctional Protein, Domain 2"/>
    <property type="match status" value="1"/>
</dbReference>
<dbReference type="SUPFAM" id="SSF55681">
    <property type="entry name" value="Class II aaRS and biotin synthetases"/>
    <property type="match status" value="1"/>
</dbReference>
<dbReference type="PROSITE" id="PS51733">
    <property type="entry name" value="BPL_LPL_CATALYTIC"/>
    <property type="match status" value="1"/>
</dbReference>
<gene>
    <name evidence="2" type="ORF">GORHZ_141_00410</name>
</gene>
<sequence length="239" mass="25289">MLPVAVADASPFSGRTLVIREDDRPDAETHLARSVDLLRAVAAGAIAEHRVVRLSTPVPTVAMSRRESRLPGFEAAQRFSRLRGFAPAIRPTGGRAVAYDPTCIVFDIVAREREGGLGQARFFRDVGDALTASLRGLGVDARVGDVPGEYCPGEFSINARGVVKLIGTSQRAVRGARLLSGMLPLGDVGHFVDVLTEVNAALELDWDPTTFGSLGAEVHGIARTVVEDVIVAALVSPVG</sequence>
<proteinExistence type="predicted"/>
<dbReference type="Proteomes" id="UP000008363">
    <property type="component" value="Unassembled WGS sequence"/>
</dbReference>
<evidence type="ECO:0000313" key="2">
    <source>
        <dbReference type="EMBL" id="GAB91666.1"/>
    </source>
</evidence>
<protein>
    <recommendedName>
        <fullName evidence="1">BPL/LPL catalytic domain-containing protein</fullName>
    </recommendedName>
</protein>
<comment type="caution">
    <text evidence="2">The sequence shown here is derived from an EMBL/GenBank/DDBJ whole genome shotgun (WGS) entry which is preliminary data.</text>
</comment>
<dbReference type="AlphaFoldDB" id="K6WD58"/>
<dbReference type="eggNOG" id="COG0095">
    <property type="taxonomic scope" value="Bacteria"/>
</dbReference>
<dbReference type="InterPro" id="IPR004143">
    <property type="entry name" value="BPL_LPL_catalytic"/>
</dbReference>
<dbReference type="InterPro" id="IPR045864">
    <property type="entry name" value="aa-tRNA-synth_II/BPL/LPL"/>
</dbReference>
<name>K6WD58_9ACTN</name>
<reference evidence="2 3" key="1">
    <citation type="submission" date="2012-08" db="EMBL/GenBank/DDBJ databases">
        <title>Whole genome shotgun sequence of Gordonia rhizosphera NBRC 16068.</title>
        <authorList>
            <person name="Takarada H."/>
            <person name="Isaki S."/>
            <person name="Hosoyama A."/>
            <person name="Tsuchikane K."/>
            <person name="Katsumata H."/>
            <person name="Baba S."/>
            <person name="Ohji S."/>
            <person name="Yamazaki S."/>
            <person name="Fujita N."/>
        </authorList>
    </citation>
    <scope>NUCLEOTIDE SEQUENCE [LARGE SCALE GENOMIC DNA]</scope>
    <source>
        <strain evidence="2 3">NBRC 16068</strain>
    </source>
</reference>
<feature type="domain" description="BPL/LPL catalytic" evidence="1">
    <location>
        <begin position="46"/>
        <end position="239"/>
    </location>
</feature>
<keyword evidence="3" id="KW-1185">Reference proteome</keyword>
<dbReference type="STRING" id="1108045.GORHZ_141_00410"/>
<organism evidence="2 3">
    <name type="scientific">Gordonia rhizosphera NBRC 16068</name>
    <dbReference type="NCBI Taxonomy" id="1108045"/>
    <lineage>
        <taxon>Bacteria</taxon>
        <taxon>Bacillati</taxon>
        <taxon>Actinomycetota</taxon>
        <taxon>Actinomycetes</taxon>
        <taxon>Mycobacteriales</taxon>
        <taxon>Gordoniaceae</taxon>
        <taxon>Gordonia</taxon>
    </lineage>
</organism>